<dbReference type="Proteomes" id="UP000280197">
    <property type="component" value="Chromosome"/>
</dbReference>
<sequence>MSHAFTPVASVPVDPAGARVHEEGWQSWSPSGSYALGDKPYRPANANWATVCYRPGVTVPEGTFQGEGLLALDPGDGTPVRLWAAPDPVREVPSIRLVVDGAVAQVSADGPVKEWTGTGIQAVLEEWAASLAVRPPRPAPTVWCSWYEYFTEVTEDDIHENLRAMDTLDLPIEVVQIDDGYQKALGDWLTLSGRFRSRAGIADTIRARGRRAGIWTAPFLVDPASDLAAEHPDWLVKDPAGGFLHAGRNWGHDLSVLDTTHPEAAEYLTSVFRTLRAEGYDYFKVDFLYAGALEGVRHASVDAREGGHSEVDALEGVRHSGTDALTAYRDGIRLIRAAIGEDAYLLGCGAPILPSIGLFDAMRVSPDTAPHRRPEADDYSQPGQDPAEFTGTGRQWQHGRLWVNDPDCLMARPAVETRERWAAHVEATGGLMASSDRLLSLDQWGVATTRRLLGGDDR</sequence>
<accession>A0A3S9IG97</accession>
<organism evidence="4 5">
    <name type="scientific">Streptomyces aquilus</name>
    <dbReference type="NCBI Taxonomy" id="2548456"/>
    <lineage>
        <taxon>Bacteria</taxon>
        <taxon>Bacillati</taxon>
        <taxon>Actinomycetota</taxon>
        <taxon>Actinomycetes</taxon>
        <taxon>Kitasatosporales</taxon>
        <taxon>Streptomycetaceae</taxon>
        <taxon>Streptomyces</taxon>
    </lineage>
</organism>
<dbReference type="PANTHER" id="PTHR43053:SF3">
    <property type="entry name" value="ALPHA-GALACTOSIDASE C-RELATED"/>
    <property type="match status" value="1"/>
</dbReference>
<dbReference type="InterPro" id="IPR017853">
    <property type="entry name" value="GH"/>
</dbReference>
<dbReference type="AlphaFoldDB" id="A0A3S9IG97"/>
<evidence type="ECO:0000256" key="2">
    <source>
        <dbReference type="ARBA" id="ARBA00023295"/>
    </source>
</evidence>
<dbReference type="SUPFAM" id="SSF51445">
    <property type="entry name" value="(Trans)glycosidases"/>
    <property type="match status" value="1"/>
</dbReference>
<protein>
    <submittedName>
        <fullName evidence="4">Alpha-galactosidase</fullName>
    </submittedName>
</protein>
<dbReference type="CDD" id="cd14791">
    <property type="entry name" value="GH36"/>
    <property type="match status" value="1"/>
</dbReference>
<keyword evidence="1" id="KW-0378">Hydrolase</keyword>
<dbReference type="KEGG" id="saqu:EJC51_24000"/>
<dbReference type="RefSeq" id="WP_126277108.1">
    <property type="nucleotide sequence ID" value="NZ_CP034463.1"/>
</dbReference>
<dbReference type="EMBL" id="CP034463">
    <property type="protein sequence ID" value="AZP23406.1"/>
    <property type="molecule type" value="Genomic_DNA"/>
</dbReference>
<evidence type="ECO:0000313" key="5">
    <source>
        <dbReference type="Proteomes" id="UP000280197"/>
    </source>
</evidence>
<reference evidence="4 5" key="1">
    <citation type="submission" date="2018-12" db="EMBL/GenBank/DDBJ databases">
        <authorList>
            <person name="Li K."/>
        </authorList>
    </citation>
    <scope>NUCLEOTIDE SEQUENCE [LARGE SCALE GENOMIC DNA]</scope>
    <source>
        <strain evidence="5">CR22</strain>
    </source>
</reference>
<evidence type="ECO:0000313" key="4">
    <source>
        <dbReference type="EMBL" id="AZP23406.1"/>
    </source>
</evidence>
<dbReference type="GO" id="GO:0016052">
    <property type="term" value="P:carbohydrate catabolic process"/>
    <property type="evidence" value="ECO:0007669"/>
    <property type="project" value="InterPro"/>
</dbReference>
<keyword evidence="2" id="KW-0326">Glycosidase</keyword>
<keyword evidence="5" id="KW-1185">Reference proteome</keyword>
<gene>
    <name evidence="4" type="ORF">EJC51_24000</name>
</gene>
<name>A0A3S9IG97_9ACTN</name>
<dbReference type="PANTHER" id="PTHR43053">
    <property type="entry name" value="GLYCOSIDASE FAMILY 31"/>
    <property type="match status" value="1"/>
</dbReference>
<dbReference type="GO" id="GO:0004557">
    <property type="term" value="F:alpha-galactosidase activity"/>
    <property type="evidence" value="ECO:0007669"/>
    <property type="project" value="InterPro"/>
</dbReference>
<dbReference type="InterPro" id="IPR050985">
    <property type="entry name" value="Alpha-glycosidase_related"/>
</dbReference>
<evidence type="ECO:0000256" key="1">
    <source>
        <dbReference type="ARBA" id="ARBA00022801"/>
    </source>
</evidence>
<proteinExistence type="predicted"/>
<feature type="region of interest" description="Disordered" evidence="3">
    <location>
        <begin position="367"/>
        <end position="392"/>
    </location>
</feature>
<evidence type="ECO:0000256" key="3">
    <source>
        <dbReference type="SAM" id="MobiDB-lite"/>
    </source>
</evidence>
<dbReference type="Pfam" id="PF02065">
    <property type="entry name" value="Melibiase"/>
    <property type="match status" value="1"/>
</dbReference>
<dbReference type="InterPro" id="IPR002252">
    <property type="entry name" value="Glyco_hydro_36"/>
</dbReference>
<dbReference type="InterPro" id="IPR013785">
    <property type="entry name" value="Aldolase_TIM"/>
</dbReference>
<dbReference type="Gene3D" id="3.20.20.70">
    <property type="entry name" value="Aldolase class I"/>
    <property type="match status" value="1"/>
</dbReference>